<organism evidence="1 2">
    <name type="scientific">Vigna mungo</name>
    <name type="common">Black gram</name>
    <name type="synonym">Phaseolus mungo</name>
    <dbReference type="NCBI Taxonomy" id="3915"/>
    <lineage>
        <taxon>Eukaryota</taxon>
        <taxon>Viridiplantae</taxon>
        <taxon>Streptophyta</taxon>
        <taxon>Embryophyta</taxon>
        <taxon>Tracheophyta</taxon>
        <taxon>Spermatophyta</taxon>
        <taxon>Magnoliopsida</taxon>
        <taxon>eudicotyledons</taxon>
        <taxon>Gunneridae</taxon>
        <taxon>Pentapetalae</taxon>
        <taxon>rosids</taxon>
        <taxon>fabids</taxon>
        <taxon>Fabales</taxon>
        <taxon>Fabaceae</taxon>
        <taxon>Papilionoideae</taxon>
        <taxon>50 kb inversion clade</taxon>
        <taxon>NPAAA clade</taxon>
        <taxon>indigoferoid/millettioid clade</taxon>
        <taxon>Phaseoleae</taxon>
        <taxon>Vigna</taxon>
    </lineage>
</organism>
<protein>
    <submittedName>
        <fullName evidence="1">Uncharacterized protein</fullName>
    </submittedName>
</protein>
<keyword evidence="2" id="KW-1185">Reference proteome</keyword>
<reference evidence="1 2" key="1">
    <citation type="journal article" date="2023" name="Life. Sci Alliance">
        <title>Evolutionary insights into 3D genome organization and epigenetic landscape of Vigna mungo.</title>
        <authorList>
            <person name="Junaid A."/>
            <person name="Singh B."/>
            <person name="Bhatia S."/>
        </authorList>
    </citation>
    <scope>NUCLEOTIDE SEQUENCE [LARGE SCALE GENOMIC DNA]</scope>
    <source>
        <strain evidence="1">Urdbean</strain>
    </source>
</reference>
<dbReference type="Proteomes" id="UP001374535">
    <property type="component" value="Chromosome 6"/>
</dbReference>
<sequence length="114" mass="12988">MNIIINFNIKFHIPQGNSSRIINVRKVKIAIVEICIFETILKMNEMHKKRICIRTQDITWESTFSHSESLSTIRSCLGESQNSITDLRNKISLSVATRLLSVPTGSGMKWSKPL</sequence>
<dbReference type="AlphaFoldDB" id="A0AAQ3RUE7"/>
<evidence type="ECO:0000313" key="2">
    <source>
        <dbReference type="Proteomes" id="UP001374535"/>
    </source>
</evidence>
<accession>A0AAQ3RUE7</accession>
<gene>
    <name evidence="1" type="ORF">V8G54_018899</name>
</gene>
<evidence type="ECO:0000313" key="1">
    <source>
        <dbReference type="EMBL" id="WVZ05553.1"/>
    </source>
</evidence>
<dbReference type="EMBL" id="CP144695">
    <property type="protein sequence ID" value="WVZ05553.1"/>
    <property type="molecule type" value="Genomic_DNA"/>
</dbReference>
<proteinExistence type="predicted"/>
<name>A0AAQ3RUE7_VIGMU</name>